<sequence>MVKTYQNYGFLIFSLSEYHPLSEYHSPDQHNKNQNQIALNSPTLYTNFIFLRSFVFLYYAEADALWPFYAPFTHKASQTLGNTTHINIHFFLLNRDGDQDEDWSRNPHRKRWCFEATGVAAAGVSDWKLIDWVLMRRWGYVGCKMMANDMGKGSWRRRIGLVSSVKS</sequence>
<accession>A0A9K3JWL5</accession>
<name>A0A9K3JWL5_HELAN</name>
<dbReference type="EMBL" id="MNCJ02000316">
    <property type="protein sequence ID" value="KAF5822025.1"/>
    <property type="molecule type" value="Genomic_DNA"/>
</dbReference>
<reference evidence="1" key="1">
    <citation type="journal article" date="2017" name="Nature">
        <title>The sunflower genome provides insights into oil metabolism, flowering and Asterid evolution.</title>
        <authorList>
            <person name="Badouin H."/>
            <person name="Gouzy J."/>
            <person name="Grassa C.J."/>
            <person name="Murat F."/>
            <person name="Staton S.E."/>
            <person name="Cottret L."/>
            <person name="Lelandais-Briere C."/>
            <person name="Owens G.L."/>
            <person name="Carrere S."/>
            <person name="Mayjonade B."/>
            <person name="Legrand L."/>
            <person name="Gill N."/>
            <person name="Kane N.C."/>
            <person name="Bowers J.E."/>
            <person name="Hubner S."/>
            <person name="Bellec A."/>
            <person name="Berard A."/>
            <person name="Berges H."/>
            <person name="Blanchet N."/>
            <person name="Boniface M.C."/>
            <person name="Brunel D."/>
            <person name="Catrice O."/>
            <person name="Chaidir N."/>
            <person name="Claudel C."/>
            <person name="Donnadieu C."/>
            <person name="Faraut T."/>
            <person name="Fievet G."/>
            <person name="Helmstetter N."/>
            <person name="King M."/>
            <person name="Knapp S.J."/>
            <person name="Lai Z."/>
            <person name="Le Paslier M.C."/>
            <person name="Lippi Y."/>
            <person name="Lorenzon L."/>
            <person name="Mandel J.R."/>
            <person name="Marage G."/>
            <person name="Marchand G."/>
            <person name="Marquand E."/>
            <person name="Bret-Mestries E."/>
            <person name="Morien E."/>
            <person name="Nambeesan S."/>
            <person name="Nguyen T."/>
            <person name="Pegot-Espagnet P."/>
            <person name="Pouilly N."/>
            <person name="Raftis F."/>
            <person name="Sallet E."/>
            <person name="Schiex T."/>
            <person name="Thomas J."/>
            <person name="Vandecasteele C."/>
            <person name="Vares D."/>
            <person name="Vear F."/>
            <person name="Vautrin S."/>
            <person name="Crespi M."/>
            <person name="Mangin B."/>
            <person name="Burke J.M."/>
            <person name="Salse J."/>
            <person name="Munos S."/>
            <person name="Vincourt P."/>
            <person name="Rieseberg L.H."/>
            <person name="Langlade N.B."/>
        </authorList>
    </citation>
    <scope>NUCLEOTIDE SEQUENCE</scope>
    <source>
        <tissue evidence="1">Leaves</tissue>
    </source>
</reference>
<keyword evidence="2" id="KW-1185">Reference proteome</keyword>
<proteinExistence type="predicted"/>
<organism evidence="1 2">
    <name type="scientific">Helianthus annuus</name>
    <name type="common">Common sunflower</name>
    <dbReference type="NCBI Taxonomy" id="4232"/>
    <lineage>
        <taxon>Eukaryota</taxon>
        <taxon>Viridiplantae</taxon>
        <taxon>Streptophyta</taxon>
        <taxon>Embryophyta</taxon>
        <taxon>Tracheophyta</taxon>
        <taxon>Spermatophyta</taxon>
        <taxon>Magnoliopsida</taxon>
        <taxon>eudicotyledons</taxon>
        <taxon>Gunneridae</taxon>
        <taxon>Pentapetalae</taxon>
        <taxon>asterids</taxon>
        <taxon>campanulids</taxon>
        <taxon>Asterales</taxon>
        <taxon>Asteraceae</taxon>
        <taxon>Asteroideae</taxon>
        <taxon>Heliantheae alliance</taxon>
        <taxon>Heliantheae</taxon>
        <taxon>Helianthus</taxon>
    </lineage>
</organism>
<dbReference type="Proteomes" id="UP000215914">
    <property type="component" value="Unassembled WGS sequence"/>
</dbReference>
<reference evidence="1" key="2">
    <citation type="submission" date="2020-06" db="EMBL/GenBank/DDBJ databases">
        <title>Helianthus annuus Genome sequencing and assembly Release 2.</title>
        <authorList>
            <person name="Gouzy J."/>
            <person name="Langlade N."/>
            <person name="Munos S."/>
        </authorList>
    </citation>
    <scope>NUCLEOTIDE SEQUENCE</scope>
    <source>
        <tissue evidence="1">Leaves</tissue>
    </source>
</reference>
<evidence type="ECO:0000313" key="2">
    <source>
        <dbReference type="Proteomes" id="UP000215914"/>
    </source>
</evidence>
<dbReference type="AlphaFoldDB" id="A0A9K3JWL5"/>
<gene>
    <name evidence="1" type="ORF">HanXRQr2_Chr01g0021711</name>
</gene>
<comment type="caution">
    <text evidence="1">The sequence shown here is derived from an EMBL/GenBank/DDBJ whole genome shotgun (WGS) entry which is preliminary data.</text>
</comment>
<evidence type="ECO:0000313" key="1">
    <source>
        <dbReference type="EMBL" id="KAF5822025.1"/>
    </source>
</evidence>
<protein>
    <submittedName>
        <fullName evidence="1">Uncharacterized protein</fullName>
    </submittedName>
</protein>
<dbReference type="Gramene" id="mRNA:HanXRQr2_Chr01g0021711">
    <property type="protein sequence ID" value="mRNA:HanXRQr2_Chr01g0021711"/>
    <property type="gene ID" value="HanXRQr2_Chr01g0021711"/>
</dbReference>